<organism evidence="3 4">
    <name type="scientific">Candidatus Paraluminiphilus aquimaris</name>
    <dbReference type="NCBI Taxonomy" id="2518994"/>
    <lineage>
        <taxon>Bacteria</taxon>
        <taxon>Pseudomonadati</taxon>
        <taxon>Pseudomonadota</taxon>
        <taxon>Gammaproteobacteria</taxon>
        <taxon>Cellvibrionales</taxon>
        <taxon>Halieaceae</taxon>
        <taxon>Candidatus Paraluminiphilus</taxon>
    </lineage>
</organism>
<dbReference type="CDD" id="cd01131">
    <property type="entry name" value="PilT"/>
    <property type="match status" value="1"/>
</dbReference>
<feature type="domain" description="Bacterial type II secretion system protein E" evidence="2">
    <location>
        <begin position="81"/>
        <end position="277"/>
    </location>
</feature>
<dbReference type="Pfam" id="PF00437">
    <property type="entry name" value="T2SSE"/>
    <property type="match status" value="1"/>
</dbReference>
<dbReference type="Proteomes" id="UP001317963">
    <property type="component" value="Chromosome"/>
</dbReference>
<accession>A0ABY6Q350</accession>
<dbReference type="RefSeq" id="WP_279242443.1">
    <property type="nucleotide sequence ID" value="NZ_CP036501.1"/>
</dbReference>
<evidence type="ECO:0000256" key="1">
    <source>
        <dbReference type="ARBA" id="ARBA00006611"/>
    </source>
</evidence>
<reference evidence="3 4" key="1">
    <citation type="submission" date="2019-02" db="EMBL/GenBank/DDBJ databases">
        <title>Halieaceae_genomes.</title>
        <authorList>
            <person name="Li S.-H."/>
        </authorList>
    </citation>
    <scope>NUCLEOTIDE SEQUENCE [LARGE SCALE GENOMIC DNA]</scope>
    <source>
        <strain evidence="3 4">JH123</strain>
    </source>
</reference>
<dbReference type="InterPro" id="IPR001482">
    <property type="entry name" value="T2SS/T4SS_dom"/>
</dbReference>
<dbReference type="PANTHER" id="PTHR30486:SF12">
    <property type="entry name" value="TYPE IV PILUS ATPASE PILU"/>
    <property type="match status" value="1"/>
</dbReference>
<evidence type="ECO:0000313" key="3">
    <source>
        <dbReference type="EMBL" id="UZP73647.1"/>
    </source>
</evidence>
<dbReference type="NCBIfam" id="TIGR01420">
    <property type="entry name" value="pilT_fam"/>
    <property type="match status" value="1"/>
</dbReference>
<dbReference type="Gene3D" id="3.40.50.300">
    <property type="entry name" value="P-loop containing nucleotide triphosphate hydrolases"/>
    <property type="match status" value="1"/>
</dbReference>
<proteinExistence type="inferred from homology"/>
<keyword evidence="4" id="KW-1185">Reference proteome</keyword>
<dbReference type="EMBL" id="CP036501">
    <property type="protein sequence ID" value="UZP73647.1"/>
    <property type="molecule type" value="Genomic_DNA"/>
</dbReference>
<dbReference type="PANTHER" id="PTHR30486">
    <property type="entry name" value="TWITCHING MOTILITY PROTEIN PILT"/>
    <property type="match status" value="1"/>
</dbReference>
<dbReference type="Gene3D" id="3.30.450.90">
    <property type="match status" value="1"/>
</dbReference>
<evidence type="ECO:0000313" key="4">
    <source>
        <dbReference type="Proteomes" id="UP001317963"/>
    </source>
</evidence>
<sequence length="377" mass="41955">MKLTEFLKQIVEKEASDGFAAVGALPIFKVDGELLGYGDQVLGPDDVSSLIQDSMTQQQFEDYTLNHDANYAIEHPELGRFRASAYVQREQPALVLRRIHHEIPTFEQLGLPSQLKELSLLKQGLVIIVGATGAGKSSTLASMVDYRNQNRRDHIITVEDPIEFVHSHKQSIISQREVGADTQSFEVALKTALRQAPNVVMIGEVRDVETMRIALSYAETGHLCLCTLHAGGSKQAIERIQSFFPEEHVRRLWMDLSINLRAIVAQQLLPKRDGRGRVVAVELMLSTLLMQEHIRAGNVEKITELIKRSSEYGMQTFDQALIALFKQGVITAEQALKAAESENDVRLAIKLDTPLGRSGDRASFGVEGPSGMDVDRW</sequence>
<dbReference type="SUPFAM" id="SSF52540">
    <property type="entry name" value="P-loop containing nucleoside triphosphate hydrolases"/>
    <property type="match status" value="1"/>
</dbReference>
<dbReference type="InterPro" id="IPR027417">
    <property type="entry name" value="P-loop_NTPase"/>
</dbReference>
<comment type="similarity">
    <text evidence="1">Belongs to the GSP E family.</text>
</comment>
<protein>
    <submittedName>
        <fullName evidence="3">PilT/PilU family type 4a pilus ATPase</fullName>
    </submittedName>
</protein>
<name>A0ABY6Q350_9GAMM</name>
<evidence type="ECO:0000259" key="2">
    <source>
        <dbReference type="Pfam" id="PF00437"/>
    </source>
</evidence>
<dbReference type="InterPro" id="IPR050921">
    <property type="entry name" value="T4SS_GSP_E_ATPase"/>
</dbReference>
<gene>
    <name evidence="3" type="ORF">E0F26_02365</name>
</gene>
<dbReference type="InterPro" id="IPR006321">
    <property type="entry name" value="PilT/PilU"/>
</dbReference>